<reference evidence="3" key="2">
    <citation type="submission" date="2008-08" db="EMBL/GenBank/DDBJ databases">
        <authorList>
            <consortium name="Diatom Consortium"/>
            <person name="Grigoriev I."/>
            <person name="Grimwood J."/>
            <person name="Kuo A."/>
            <person name="Otillar R.P."/>
            <person name="Salamov A."/>
            <person name="Detter J.C."/>
            <person name="Lindquist E."/>
            <person name="Shapiro H."/>
            <person name="Lucas S."/>
            <person name="Glavina del Rio T."/>
            <person name="Pitluck S."/>
            <person name="Rokhsar D."/>
            <person name="Bowler C."/>
        </authorList>
    </citation>
    <scope>GENOME REANNOTATION</scope>
    <source>
        <strain evidence="3">CCAP 1055/1</strain>
    </source>
</reference>
<reference evidence="2 3" key="1">
    <citation type="journal article" date="2008" name="Nature">
        <title>The Phaeodactylum genome reveals the evolutionary history of diatom genomes.</title>
        <authorList>
            <person name="Bowler C."/>
            <person name="Allen A.E."/>
            <person name="Badger J.H."/>
            <person name="Grimwood J."/>
            <person name="Jabbari K."/>
            <person name="Kuo A."/>
            <person name="Maheswari U."/>
            <person name="Martens C."/>
            <person name="Maumus F."/>
            <person name="Otillar R.P."/>
            <person name="Rayko E."/>
            <person name="Salamov A."/>
            <person name="Vandepoele K."/>
            <person name="Beszteri B."/>
            <person name="Gruber A."/>
            <person name="Heijde M."/>
            <person name="Katinka M."/>
            <person name="Mock T."/>
            <person name="Valentin K."/>
            <person name="Verret F."/>
            <person name="Berges J.A."/>
            <person name="Brownlee C."/>
            <person name="Cadoret J.P."/>
            <person name="Chiovitti A."/>
            <person name="Choi C.J."/>
            <person name="Coesel S."/>
            <person name="De Martino A."/>
            <person name="Detter J.C."/>
            <person name="Durkin C."/>
            <person name="Falciatore A."/>
            <person name="Fournet J."/>
            <person name="Haruta M."/>
            <person name="Huysman M.J."/>
            <person name="Jenkins B.D."/>
            <person name="Jiroutova K."/>
            <person name="Jorgensen R.E."/>
            <person name="Joubert Y."/>
            <person name="Kaplan A."/>
            <person name="Kroger N."/>
            <person name="Kroth P.G."/>
            <person name="La Roche J."/>
            <person name="Lindquist E."/>
            <person name="Lommer M."/>
            <person name="Martin-Jezequel V."/>
            <person name="Lopez P.J."/>
            <person name="Lucas S."/>
            <person name="Mangogna M."/>
            <person name="McGinnis K."/>
            <person name="Medlin L.K."/>
            <person name="Montsant A."/>
            <person name="Oudot-Le Secq M.P."/>
            <person name="Napoli C."/>
            <person name="Obornik M."/>
            <person name="Parker M.S."/>
            <person name="Petit J.L."/>
            <person name="Porcel B.M."/>
            <person name="Poulsen N."/>
            <person name="Robison M."/>
            <person name="Rychlewski L."/>
            <person name="Rynearson T.A."/>
            <person name="Schmutz J."/>
            <person name="Shapiro H."/>
            <person name="Siaut M."/>
            <person name="Stanley M."/>
            <person name="Sussman M.R."/>
            <person name="Taylor A.R."/>
            <person name="Vardi A."/>
            <person name="von Dassow P."/>
            <person name="Vyverman W."/>
            <person name="Willis A."/>
            <person name="Wyrwicz L.S."/>
            <person name="Rokhsar D.S."/>
            <person name="Weissenbach J."/>
            <person name="Armbrust E.V."/>
            <person name="Green B.R."/>
            <person name="Van de Peer Y."/>
            <person name="Grigoriev I.V."/>
        </authorList>
    </citation>
    <scope>NUCLEOTIDE SEQUENCE [LARGE SCALE GENOMIC DNA]</scope>
    <source>
        <strain evidence="2 3">CCAP 1055/1</strain>
    </source>
</reference>
<feature type="region of interest" description="Disordered" evidence="1">
    <location>
        <begin position="1"/>
        <end position="118"/>
    </location>
</feature>
<evidence type="ECO:0000313" key="3">
    <source>
        <dbReference type="Proteomes" id="UP000000759"/>
    </source>
</evidence>
<dbReference type="OrthoDB" id="48728at2759"/>
<dbReference type="GeneID" id="7196533"/>
<organism evidence="2 3">
    <name type="scientific">Phaeodactylum tricornutum (strain CCAP 1055/1)</name>
    <dbReference type="NCBI Taxonomy" id="556484"/>
    <lineage>
        <taxon>Eukaryota</taxon>
        <taxon>Sar</taxon>
        <taxon>Stramenopiles</taxon>
        <taxon>Ochrophyta</taxon>
        <taxon>Bacillariophyta</taxon>
        <taxon>Bacillariophyceae</taxon>
        <taxon>Bacillariophycidae</taxon>
        <taxon>Naviculales</taxon>
        <taxon>Phaeodactylaceae</taxon>
        <taxon>Phaeodactylum</taxon>
    </lineage>
</organism>
<keyword evidence="3" id="KW-1185">Reference proteome</keyword>
<feature type="compositionally biased region" description="Low complexity" evidence="1">
    <location>
        <begin position="47"/>
        <end position="56"/>
    </location>
</feature>
<dbReference type="OMA" id="RIYSMED"/>
<evidence type="ECO:0000313" key="2">
    <source>
        <dbReference type="EMBL" id="EEC51759.1"/>
    </source>
</evidence>
<protein>
    <submittedName>
        <fullName evidence="2">Uncharacterized protein</fullName>
    </submittedName>
</protein>
<dbReference type="InParanoid" id="B7FPY6"/>
<dbReference type="AlphaFoldDB" id="B7FPY6"/>
<dbReference type="EMBL" id="CM000605">
    <property type="protein sequence ID" value="EEC51759.1"/>
    <property type="molecule type" value="Genomic_DNA"/>
</dbReference>
<sequence>MSEAEMALQARRDAQARRQRILDAANNRMDVVNGVPTAEEEEEAARAKASAGSKMAAARRRRFQKKAPSTDAPALPEAPTEPVPLADKDSAQPVPVDETPASLPIDDTPNETTDVEDDESKIKYVGVAKMRRRMLQERKQKESRTDGANGTVKLETVKLPPKIKVSKLPILMHALTVLLLFFAGLEVGLQQAEVDYHPANIEVHTTLAPREGLRVLRRFAKSEHAGKPSLKPLDAKVSASESLAATAEEEDEFYQIDENNGADATENLDPLFGVDLDRLTEGPGLLSFLGRLAIKAHRVNLSIFYYLPQRIFYYIVDTIKSLLETPPILMLIALFIRQIVAHQILGAGLPDASQQLEGQNQTKDVLGMVKGFVSGFIFKSFPTGVKLYGAWVHLRADMYVILCGLIVGVTWCHTASLELTGVGDAVPKPSLVGTGDEL</sequence>
<accession>B7FPY6</accession>
<dbReference type="KEGG" id="pti:PHATRDRAFT_42897"/>
<gene>
    <name evidence="2" type="ORF">PHATRDRAFT_42897</name>
</gene>
<name>B7FPY6_PHATC</name>
<dbReference type="RefSeq" id="XP_002177296.1">
    <property type="nucleotide sequence ID" value="XM_002177260.1"/>
</dbReference>
<evidence type="ECO:0000256" key="1">
    <source>
        <dbReference type="SAM" id="MobiDB-lite"/>
    </source>
</evidence>
<dbReference type="Proteomes" id="UP000000759">
    <property type="component" value="Chromosome 1"/>
</dbReference>
<dbReference type="HOGENOM" id="CLU_626242_0_0_1"/>
<proteinExistence type="predicted"/>
<dbReference type="PaxDb" id="2850-Phatr42897"/>